<name>A0A2Z6RS89_9GLOM</name>
<dbReference type="AlphaFoldDB" id="A0A2Z6RS89"/>
<evidence type="ECO:0000313" key="3">
    <source>
        <dbReference type="Proteomes" id="UP000247702"/>
    </source>
</evidence>
<dbReference type="EMBL" id="BLAL01000191">
    <property type="protein sequence ID" value="GES89817.1"/>
    <property type="molecule type" value="Genomic_DNA"/>
</dbReference>
<reference evidence="2" key="2">
    <citation type="submission" date="2019-10" db="EMBL/GenBank/DDBJ databases">
        <title>Conservation and host-specific expression of non-tandemly repeated heterogenous ribosome RNA gene in arbuscular mycorrhizal fungi.</title>
        <authorList>
            <person name="Maeda T."/>
            <person name="Kobayashi Y."/>
            <person name="Nakagawa T."/>
            <person name="Ezawa T."/>
            <person name="Yamaguchi K."/>
            <person name="Bino T."/>
            <person name="Nishimoto Y."/>
            <person name="Shigenobu S."/>
            <person name="Kawaguchi M."/>
        </authorList>
    </citation>
    <scope>NUCLEOTIDE SEQUENCE</scope>
    <source>
        <strain evidence="2">HR1</strain>
    </source>
</reference>
<reference evidence="1 3" key="1">
    <citation type="submission" date="2017-11" db="EMBL/GenBank/DDBJ databases">
        <title>The genome of Rhizophagus clarus HR1 reveals common genetic basis of auxotrophy among arbuscular mycorrhizal fungi.</title>
        <authorList>
            <person name="Kobayashi Y."/>
        </authorList>
    </citation>
    <scope>NUCLEOTIDE SEQUENCE [LARGE SCALE GENOMIC DNA]</scope>
    <source>
        <strain evidence="1 3">HR1</strain>
    </source>
</reference>
<comment type="caution">
    <text evidence="1">The sequence shown here is derived from an EMBL/GenBank/DDBJ whole genome shotgun (WGS) entry which is preliminary data.</text>
</comment>
<dbReference type="Proteomes" id="UP000247702">
    <property type="component" value="Unassembled WGS sequence"/>
</dbReference>
<keyword evidence="3" id="KW-1185">Reference proteome</keyword>
<gene>
    <name evidence="2" type="ORF">RCL2_001669500</name>
    <name evidence="1" type="ORF">RclHR1_24420002</name>
</gene>
<accession>A0A2Z6RS89</accession>
<dbReference type="EMBL" id="BEXD01001605">
    <property type="protein sequence ID" value="GBB94928.1"/>
    <property type="molecule type" value="Genomic_DNA"/>
</dbReference>
<evidence type="ECO:0000313" key="1">
    <source>
        <dbReference type="EMBL" id="GBB94928.1"/>
    </source>
</evidence>
<organism evidence="1 3">
    <name type="scientific">Rhizophagus clarus</name>
    <dbReference type="NCBI Taxonomy" id="94130"/>
    <lineage>
        <taxon>Eukaryota</taxon>
        <taxon>Fungi</taxon>
        <taxon>Fungi incertae sedis</taxon>
        <taxon>Mucoromycota</taxon>
        <taxon>Glomeromycotina</taxon>
        <taxon>Glomeromycetes</taxon>
        <taxon>Glomerales</taxon>
        <taxon>Glomeraceae</taxon>
        <taxon>Rhizophagus</taxon>
    </lineage>
</organism>
<evidence type="ECO:0008006" key="4">
    <source>
        <dbReference type="Google" id="ProtNLM"/>
    </source>
</evidence>
<dbReference type="Proteomes" id="UP000615446">
    <property type="component" value="Unassembled WGS sequence"/>
</dbReference>
<protein>
    <recommendedName>
        <fullName evidence="4">Reverse transcriptase domain-containing protein</fullName>
    </recommendedName>
</protein>
<evidence type="ECO:0000313" key="2">
    <source>
        <dbReference type="EMBL" id="GES89817.1"/>
    </source>
</evidence>
<proteinExistence type="predicted"/>
<sequence>MDEENVKQETNLHYQTVAGAVNQVKLITDRFWAEQYTFKPSIDDNIYTDLLDFPTFEELQQYIKLLPNQKASGPLGILNEMLKHFGQIASTILLSFFHACIKIADFPQQWKKATIYPIAKSKPSDVLERLPMTFHWNWKARWKIWKY</sequence>
<dbReference type="OrthoDB" id="2408376at2759"/>